<gene>
    <name evidence="3" type="ORF">BDN70DRAFT_895071</name>
</gene>
<feature type="region of interest" description="Disordered" evidence="1">
    <location>
        <begin position="440"/>
        <end position="464"/>
    </location>
</feature>
<keyword evidence="4" id="KW-1185">Reference proteome</keyword>
<organism evidence="3 4">
    <name type="scientific">Pholiota conissans</name>
    <dbReference type="NCBI Taxonomy" id="109636"/>
    <lineage>
        <taxon>Eukaryota</taxon>
        <taxon>Fungi</taxon>
        <taxon>Dikarya</taxon>
        <taxon>Basidiomycota</taxon>
        <taxon>Agaricomycotina</taxon>
        <taxon>Agaricomycetes</taxon>
        <taxon>Agaricomycetidae</taxon>
        <taxon>Agaricales</taxon>
        <taxon>Agaricineae</taxon>
        <taxon>Strophariaceae</taxon>
        <taxon>Pholiota</taxon>
    </lineage>
</organism>
<evidence type="ECO:0000313" key="4">
    <source>
        <dbReference type="Proteomes" id="UP000807469"/>
    </source>
</evidence>
<dbReference type="Proteomes" id="UP000807469">
    <property type="component" value="Unassembled WGS sequence"/>
</dbReference>
<name>A0A9P5Z0R6_9AGAR</name>
<feature type="transmembrane region" description="Helical" evidence="2">
    <location>
        <begin position="327"/>
        <end position="348"/>
    </location>
</feature>
<feature type="region of interest" description="Disordered" evidence="1">
    <location>
        <begin position="522"/>
        <end position="552"/>
    </location>
</feature>
<keyword evidence="2" id="KW-0472">Membrane</keyword>
<keyword evidence="2" id="KW-0812">Transmembrane</keyword>
<dbReference type="Gene3D" id="2.60.120.260">
    <property type="entry name" value="Galactose-binding domain-like"/>
    <property type="match status" value="1"/>
</dbReference>
<sequence>MSRLVVVDDSDAAIEYSSAGWAAISGSIPGQVLLDNAILQTGHVLTANGSLSYAFNGTSIEAFGVSSQLHLPSNSHTQDPSWQCFVDNILIPNNNTALRGFPWTSYCSQDNLNDSPHVLTVNVTASQTRRFWLDYIRYTPLPSASLAGKTVWINSTDSALQFTPSTDWQRFGTAEVVSPNLGADTASFQFTFNGTGITWYGLSPNSTLAFGDIFSGARSISEGSALATLDGVSQTWPVPSLVNSSDPSDPSYNSMILNYTSLDPAKEHTLVVTYQSSITTPKPPLSLDFLLVQNAPSSPGGNSSTGATQPSTPSDNTASSKHNSLNVAAVVGGVLGGVLFLLLLFLLIRSQRIRQRKAKHRAKLNTATSNMVFHPDVDDTTFNDADTYAMQGSTLRNSDPVRGFSPPKREPVGGSKFVEEMPILEERPQAGGFSAFDRMGSPEPAHSETFAQASTSRSMPPSTRTSAMLIDLPEAPTSRTWSTASPAPSSPANPFRRLTMASTANSIPAPSVIASFENPSKETVISSGPQKSNTNPFRVNGGTLTPMSTGYL</sequence>
<evidence type="ECO:0000313" key="3">
    <source>
        <dbReference type="EMBL" id="KAF9479283.1"/>
    </source>
</evidence>
<feature type="region of interest" description="Disordered" evidence="1">
    <location>
        <begin position="297"/>
        <end position="320"/>
    </location>
</feature>
<accession>A0A9P5Z0R6</accession>
<dbReference type="EMBL" id="MU155216">
    <property type="protein sequence ID" value="KAF9479283.1"/>
    <property type="molecule type" value="Genomic_DNA"/>
</dbReference>
<reference evidence="3" key="1">
    <citation type="submission" date="2020-11" db="EMBL/GenBank/DDBJ databases">
        <authorList>
            <consortium name="DOE Joint Genome Institute"/>
            <person name="Ahrendt S."/>
            <person name="Riley R."/>
            <person name="Andreopoulos W."/>
            <person name="Labutti K."/>
            <person name="Pangilinan J."/>
            <person name="Ruiz-Duenas F.J."/>
            <person name="Barrasa J.M."/>
            <person name="Sanchez-Garcia M."/>
            <person name="Camarero S."/>
            <person name="Miyauchi S."/>
            <person name="Serrano A."/>
            <person name="Linde D."/>
            <person name="Babiker R."/>
            <person name="Drula E."/>
            <person name="Ayuso-Fernandez I."/>
            <person name="Pacheco R."/>
            <person name="Padilla G."/>
            <person name="Ferreira P."/>
            <person name="Barriuso J."/>
            <person name="Kellner H."/>
            <person name="Castanera R."/>
            <person name="Alfaro M."/>
            <person name="Ramirez L."/>
            <person name="Pisabarro A.G."/>
            <person name="Kuo A."/>
            <person name="Tritt A."/>
            <person name="Lipzen A."/>
            <person name="He G."/>
            <person name="Yan M."/>
            <person name="Ng V."/>
            <person name="Cullen D."/>
            <person name="Martin F."/>
            <person name="Rosso M.-N."/>
            <person name="Henrissat B."/>
            <person name="Hibbett D."/>
            <person name="Martinez A.T."/>
            <person name="Grigoriev I.V."/>
        </authorList>
    </citation>
    <scope>NUCLEOTIDE SEQUENCE</scope>
    <source>
        <strain evidence="3">CIRM-BRFM 674</strain>
    </source>
</reference>
<evidence type="ECO:0000256" key="2">
    <source>
        <dbReference type="SAM" id="Phobius"/>
    </source>
</evidence>
<feature type="compositionally biased region" description="Low complexity" evidence="1">
    <location>
        <begin position="454"/>
        <end position="464"/>
    </location>
</feature>
<feature type="region of interest" description="Disordered" evidence="1">
    <location>
        <begin position="393"/>
        <end position="414"/>
    </location>
</feature>
<keyword evidence="2" id="KW-1133">Transmembrane helix</keyword>
<dbReference type="OrthoDB" id="3052647at2759"/>
<dbReference type="AlphaFoldDB" id="A0A9P5Z0R6"/>
<comment type="caution">
    <text evidence="3">The sequence shown here is derived from an EMBL/GenBank/DDBJ whole genome shotgun (WGS) entry which is preliminary data.</text>
</comment>
<proteinExistence type="predicted"/>
<evidence type="ECO:0000256" key="1">
    <source>
        <dbReference type="SAM" id="MobiDB-lite"/>
    </source>
</evidence>
<protein>
    <submittedName>
        <fullName evidence="3">Uncharacterized protein</fullName>
    </submittedName>
</protein>